<reference evidence="8 9" key="1">
    <citation type="submission" date="2023-03" db="EMBL/GenBank/DDBJ databases">
        <title>Fodinicurvata sp. CAU 1616 isolated from sea sendiment.</title>
        <authorList>
            <person name="Kim W."/>
        </authorList>
    </citation>
    <scope>NUCLEOTIDE SEQUENCE [LARGE SCALE GENOMIC DNA]</scope>
    <source>
        <strain evidence="8 9">CAU 1616</strain>
    </source>
</reference>
<evidence type="ECO:0000256" key="3">
    <source>
        <dbReference type="ARBA" id="ARBA00023163"/>
    </source>
</evidence>
<keyword evidence="4" id="KW-0806">Transcription termination</keyword>
<dbReference type="SUPFAM" id="SSF82679">
    <property type="entry name" value="N-utilization substance G protein NusG, N-terminal domain"/>
    <property type="match status" value="1"/>
</dbReference>
<dbReference type="Proteomes" id="UP001215503">
    <property type="component" value="Unassembled WGS sequence"/>
</dbReference>
<dbReference type="SMART" id="SM00738">
    <property type="entry name" value="NGN"/>
    <property type="match status" value="1"/>
</dbReference>
<feature type="compositionally biased region" description="Polar residues" evidence="5">
    <location>
        <begin position="1"/>
        <end position="18"/>
    </location>
</feature>
<dbReference type="PANTHER" id="PTHR30265">
    <property type="entry name" value="RHO-INTERACTING TRANSCRIPTION TERMINATION FACTOR NUSG"/>
    <property type="match status" value="1"/>
</dbReference>
<evidence type="ECO:0000313" key="8">
    <source>
        <dbReference type="EMBL" id="MDF2096835.1"/>
    </source>
</evidence>
<dbReference type="CDD" id="cd09892">
    <property type="entry name" value="NGN_SP_RfaH"/>
    <property type="match status" value="1"/>
</dbReference>
<dbReference type="InterPro" id="IPR036735">
    <property type="entry name" value="NGN_dom_sf"/>
</dbReference>
<evidence type="ECO:0000259" key="6">
    <source>
        <dbReference type="SMART" id="SM00738"/>
    </source>
</evidence>
<accession>A0ABT5YQ29</accession>
<feature type="domain" description="KOW" evidence="7">
    <location>
        <begin position="136"/>
        <end position="163"/>
    </location>
</feature>
<sequence length="189" mass="21020">MTANRCNTAEGTAPSAQGQPPEFLSEQAWFLAQFKPNCQHIAERNLQRQHFPVFLPQQRVTRRQRGRFVEALQPLFPGYLFVSFDPASGGWRKINATYGITRLVAFGNDPAPVPPALLAELMARCDGEGQLQPLSAFTPGDEVRVTKGPFADFVARIEELDSQERVWLLLDILGRPTRVSASLDALQSV</sequence>
<dbReference type="InterPro" id="IPR005824">
    <property type="entry name" value="KOW"/>
</dbReference>
<comment type="function">
    <text evidence="4">Participates in transcription elongation, termination and antitermination.</text>
</comment>
<dbReference type="RefSeq" id="WP_275823592.1">
    <property type="nucleotide sequence ID" value="NZ_JARHUD010000007.1"/>
</dbReference>
<dbReference type="EMBL" id="JARHUD010000007">
    <property type="protein sequence ID" value="MDF2096835.1"/>
    <property type="molecule type" value="Genomic_DNA"/>
</dbReference>
<dbReference type="InterPro" id="IPR043425">
    <property type="entry name" value="NusG-like"/>
</dbReference>
<keyword evidence="2 4" id="KW-0805">Transcription regulation</keyword>
<dbReference type="SUPFAM" id="SSF50104">
    <property type="entry name" value="Translation proteins SH3-like domain"/>
    <property type="match status" value="1"/>
</dbReference>
<gene>
    <name evidence="8" type="ORF">P2G67_12705</name>
</gene>
<keyword evidence="1 4" id="KW-0889">Transcription antitermination</keyword>
<dbReference type="Pfam" id="PF02357">
    <property type="entry name" value="NusG"/>
    <property type="match status" value="1"/>
</dbReference>
<comment type="caution">
    <text evidence="8">The sequence shown here is derived from an EMBL/GenBank/DDBJ whole genome shotgun (WGS) entry which is preliminary data.</text>
</comment>
<evidence type="ECO:0000256" key="5">
    <source>
        <dbReference type="SAM" id="MobiDB-lite"/>
    </source>
</evidence>
<dbReference type="InterPro" id="IPR001062">
    <property type="entry name" value="Transcrpt_antiterm_NusG"/>
</dbReference>
<evidence type="ECO:0000256" key="1">
    <source>
        <dbReference type="ARBA" id="ARBA00022814"/>
    </source>
</evidence>
<dbReference type="SMART" id="SM00739">
    <property type="entry name" value="KOW"/>
    <property type="match status" value="1"/>
</dbReference>
<protein>
    <recommendedName>
        <fullName evidence="4">Transcription termination/antitermination protein NusG</fullName>
    </recommendedName>
</protein>
<dbReference type="InterPro" id="IPR008991">
    <property type="entry name" value="Translation_prot_SH3-like_sf"/>
</dbReference>
<feature type="domain" description="NusG-like N-terminal" evidence="6">
    <location>
        <begin position="26"/>
        <end position="125"/>
    </location>
</feature>
<proteinExistence type="inferred from homology"/>
<dbReference type="Pfam" id="PF00467">
    <property type="entry name" value="KOW"/>
    <property type="match status" value="1"/>
</dbReference>
<comment type="similarity">
    <text evidence="4">Belongs to the NusG family.</text>
</comment>
<dbReference type="Gene3D" id="3.30.70.940">
    <property type="entry name" value="NusG, N-terminal domain"/>
    <property type="match status" value="1"/>
</dbReference>
<keyword evidence="3 4" id="KW-0804">Transcription</keyword>
<name>A0ABT5YQ29_9PROT</name>
<dbReference type="CDD" id="cd06091">
    <property type="entry name" value="KOW_NusG"/>
    <property type="match status" value="1"/>
</dbReference>
<dbReference type="PRINTS" id="PR00338">
    <property type="entry name" value="NUSGTNSCPFCT"/>
</dbReference>
<evidence type="ECO:0000313" key="9">
    <source>
        <dbReference type="Proteomes" id="UP001215503"/>
    </source>
</evidence>
<evidence type="ECO:0000256" key="4">
    <source>
        <dbReference type="RuleBase" id="RU000538"/>
    </source>
</evidence>
<keyword evidence="9" id="KW-1185">Reference proteome</keyword>
<organism evidence="8 9">
    <name type="scientific">Aquibaculum arenosum</name>
    <dbReference type="NCBI Taxonomy" id="3032591"/>
    <lineage>
        <taxon>Bacteria</taxon>
        <taxon>Pseudomonadati</taxon>
        <taxon>Pseudomonadota</taxon>
        <taxon>Alphaproteobacteria</taxon>
        <taxon>Rhodospirillales</taxon>
        <taxon>Rhodovibrionaceae</taxon>
        <taxon>Aquibaculum</taxon>
    </lineage>
</organism>
<dbReference type="PANTHER" id="PTHR30265:SF7">
    <property type="entry name" value="TRANSCRIPTION ANTITERMINATION PROTEIN RFAH"/>
    <property type="match status" value="1"/>
</dbReference>
<evidence type="ECO:0000256" key="2">
    <source>
        <dbReference type="ARBA" id="ARBA00023015"/>
    </source>
</evidence>
<dbReference type="InterPro" id="IPR006645">
    <property type="entry name" value="NGN-like_dom"/>
</dbReference>
<evidence type="ECO:0000259" key="7">
    <source>
        <dbReference type="SMART" id="SM00739"/>
    </source>
</evidence>
<feature type="region of interest" description="Disordered" evidence="5">
    <location>
        <begin position="1"/>
        <end position="20"/>
    </location>
</feature>